<evidence type="ECO:0000313" key="1">
    <source>
        <dbReference type="EMBL" id="ETP39254.1"/>
    </source>
</evidence>
<evidence type="ECO:0000313" key="2">
    <source>
        <dbReference type="Proteomes" id="UP000018948"/>
    </source>
</evidence>
<dbReference type="AlphaFoldDB" id="W2YZ83"/>
<protein>
    <submittedName>
        <fullName evidence="1">Uncharacterized protein</fullName>
    </submittedName>
</protein>
<accession>W2YZ83</accession>
<name>W2YZ83_PHYNI</name>
<comment type="caution">
    <text evidence="1">The sequence shown here is derived from an EMBL/GenBank/DDBJ whole genome shotgun (WGS) entry which is preliminary data.</text>
</comment>
<proteinExistence type="predicted"/>
<feature type="non-terminal residue" evidence="1">
    <location>
        <position position="1"/>
    </location>
</feature>
<reference evidence="1 2" key="1">
    <citation type="submission" date="2013-11" db="EMBL/GenBank/DDBJ databases">
        <title>The Genome Sequence of Phytophthora parasitica P10297.</title>
        <authorList>
            <consortium name="The Broad Institute Genomics Platform"/>
            <person name="Russ C."/>
            <person name="Tyler B."/>
            <person name="Panabieres F."/>
            <person name="Shan W."/>
            <person name="Tripathy S."/>
            <person name="Grunwald N."/>
            <person name="Machado M."/>
            <person name="Johnson C.S."/>
            <person name="Walker B."/>
            <person name="Young S.K."/>
            <person name="Zeng Q."/>
            <person name="Gargeya S."/>
            <person name="Fitzgerald M."/>
            <person name="Haas B."/>
            <person name="Abouelleil A."/>
            <person name="Allen A.W."/>
            <person name="Alvarado L."/>
            <person name="Arachchi H.M."/>
            <person name="Berlin A.M."/>
            <person name="Chapman S.B."/>
            <person name="Gainer-Dewar J."/>
            <person name="Goldberg J."/>
            <person name="Griggs A."/>
            <person name="Gujja S."/>
            <person name="Hansen M."/>
            <person name="Howarth C."/>
            <person name="Imamovic A."/>
            <person name="Ireland A."/>
            <person name="Larimer J."/>
            <person name="McCowan C."/>
            <person name="Murphy C."/>
            <person name="Pearson M."/>
            <person name="Poon T.W."/>
            <person name="Priest M."/>
            <person name="Roberts A."/>
            <person name="Saif S."/>
            <person name="Shea T."/>
            <person name="Sisk P."/>
            <person name="Sykes S."/>
            <person name="Wortman J."/>
            <person name="Nusbaum C."/>
            <person name="Birren B."/>
        </authorList>
    </citation>
    <scope>NUCLEOTIDE SEQUENCE [LARGE SCALE GENOMIC DNA]</scope>
    <source>
        <strain evidence="1 2">P10297</strain>
    </source>
</reference>
<organism evidence="1 2">
    <name type="scientific">Phytophthora nicotianae P10297</name>
    <dbReference type="NCBI Taxonomy" id="1317064"/>
    <lineage>
        <taxon>Eukaryota</taxon>
        <taxon>Sar</taxon>
        <taxon>Stramenopiles</taxon>
        <taxon>Oomycota</taxon>
        <taxon>Peronosporomycetes</taxon>
        <taxon>Peronosporales</taxon>
        <taxon>Peronosporaceae</taxon>
        <taxon>Phytophthora</taxon>
    </lineage>
</organism>
<dbReference type="Proteomes" id="UP000018948">
    <property type="component" value="Unassembled WGS sequence"/>
</dbReference>
<gene>
    <name evidence="1" type="ORF">F442_13273</name>
</gene>
<dbReference type="EMBL" id="ANIY01002765">
    <property type="protein sequence ID" value="ETP39254.1"/>
    <property type="molecule type" value="Genomic_DNA"/>
</dbReference>
<sequence>LDKEEQSIVKVQPTLNTVAQGQLGPQPQQFQVIYILDKVLGLVVGGALSKTTTAAGLP</sequence>